<evidence type="ECO:0000313" key="6">
    <source>
        <dbReference type="EMBL" id="PWK79543.1"/>
    </source>
</evidence>
<feature type="transmembrane region" description="Helical" evidence="5">
    <location>
        <begin position="44"/>
        <end position="65"/>
    </location>
</feature>
<dbReference type="GO" id="GO:0016020">
    <property type="term" value="C:membrane"/>
    <property type="evidence" value="ECO:0007669"/>
    <property type="project" value="UniProtKB-SubCell"/>
</dbReference>
<proteinExistence type="predicted"/>
<dbReference type="GO" id="GO:0046873">
    <property type="term" value="F:metal ion transmembrane transporter activity"/>
    <property type="evidence" value="ECO:0007669"/>
    <property type="project" value="InterPro"/>
</dbReference>
<evidence type="ECO:0000256" key="4">
    <source>
        <dbReference type="ARBA" id="ARBA00023136"/>
    </source>
</evidence>
<feature type="transmembrane region" description="Helical" evidence="5">
    <location>
        <begin position="161"/>
        <end position="177"/>
    </location>
</feature>
<dbReference type="InterPro" id="IPR001046">
    <property type="entry name" value="NRAMP_fam"/>
</dbReference>
<comment type="subcellular location">
    <subcellularLocation>
        <location evidence="1">Membrane</location>
        <topology evidence="1">Multi-pass membrane protein</topology>
    </subcellularLocation>
</comment>
<evidence type="ECO:0000256" key="5">
    <source>
        <dbReference type="SAM" id="Phobius"/>
    </source>
</evidence>
<dbReference type="Pfam" id="PF01566">
    <property type="entry name" value="Nramp"/>
    <property type="match status" value="1"/>
</dbReference>
<evidence type="ECO:0000256" key="1">
    <source>
        <dbReference type="ARBA" id="ARBA00004141"/>
    </source>
</evidence>
<feature type="transmembrane region" description="Helical" evidence="5">
    <location>
        <begin position="95"/>
        <end position="114"/>
    </location>
</feature>
<gene>
    <name evidence="6" type="ORF">C7456_1341</name>
</gene>
<dbReference type="Proteomes" id="UP000245812">
    <property type="component" value="Unassembled WGS sequence"/>
</dbReference>
<dbReference type="OrthoDB" id="9787548at2"/>
<keyword evidence="4 5" id="KW-0472">Membrane</keyword>
<keyword evidence="7" id="KW-1185">Reference proteome</keyword>
<dbReference type="EMBL" id="QGHC01000034">
    <property type="protein sequence ID" value="PWK79543.1"/>
    <property type="molecule type" value="Genomic_DNA"/>
</dbReference>
<evidence type="ECO:0000256" key="3">
    <source>
        <dbReference type="ARBA" id="ARBA00022989"/>
    </source>
</evidence>
<feature type="transmembrane region" description="Helical" evidence="5">
    <location>
        <begin position="6"/>
        <end position="23"/>
    </location>
</feature>
<evidence type="ECO:0000256" key="2">
    <source>
        <dbReference type="ARBA" id="ARBA00022692"/>
    </source>
</evidence>
<comment type="caution">
    <text evidence="6">The sequence shown here is derived from an EMBL/GenBank/DDBJ whole genome shotgun (WGS) entry which is preliminary data.</text>
</comment>
<keyword evidence="2 5" id="KW-0812">Transmembrane</keyword>
<organism evidence="6 7">
    <name type="scientific">Fulvimonas soli</name>
    <dbReference type="NCBI Taxonomy" id="155197"/>
    <lineage>
        <taxon>Bacteria</taxon>
        <taxon>Pseudomonadati</taxon>
        <taxon>Pseudomonadota</taxon>
        <taxon>Gammaproteobacteria</taxon>
        <taxon>Lysobacterales</taxon>
        <taxon>Rhodanobacteraceae</taxon>
        <taxon>Fulvimonas</taxon>
    </lineage>
</organism>
<reference evidence="6 7" key="1">
    <citation type="submission" date="2018-05" db="EMBL/GenBank/DDBJ databases">
        <title>Genomic Encyclopedia of Type Strains, Phase IV (KMG-IV): sequencing the most valuable type-strain genomes for metagenomic binning, comparative biology and taxonomic classification.</title>
        <authorList>
            <person name="Goeker M."/>
        </authorList>
    </citation>
    <scope>NUCLEOTIDE SEQUENCE [LARGE SCALE GENOMIC DNA]</scope>
    <source>
        <strain evidence="6 7">DSM 14263</strain>
    </source>
</reference>
<protein>
    <submittedName>
        <fullName evidence="6">Natural resistance-associated macrophage protein</fullName>
    </submittedName>
</protein>
<sequence>MGAGQVYSNVVAFFIMLTAAAVLHAHGVTDIRTSAQAAQALQPLAGRFASALFAAGIVGTGLLAVPVLAGSGAYAVAEAFGVSAGLGRKPGEARLFYLIIAGATALGTVLSFSPVDPVRLLFWSAVLNGVISVPLMVAIMRIAAHPGLMGPFAVRGALRRMGWLATAAMALPVLAMLL</sequence>
<evidence type="ECO:0000313" key="7">
    <source>
        <dbReference type="Proteomes" id="UP000245812"/>
    </source>
</evidence>
<dbReference type="RefSeq" id="WP_109724926.1">
    <property type="nucleotide sequence ID" value="NZ_MSZV01000140.1"/>
</dbReference>
<dbReference type="AlphaFoldDB" id="A0A316HHD7"/>
<name>A0A316HHD7_9GAMM</name>
<feature type="transmembrane region" description="Helical" evidence="5">
    <location>
        <begin position="120"/>
        <end position="140"/>
    </location>
</feature>
<keyword evidence="3 5" id="KW-1133">Transmembrane helix</keyword>
<accession>A0A316HHD7</accession>